<gene>
    <name evidence="1" type="ORF">H5410_051270</name>
</gene>
<keyword evidence="2" id="KW-1185">Reference proteome</keyword>
<proteinExistence type="predicted"/>
<protein>
    <submittedName>
        <fullName evidence="1">Uncharacterized protein</fullName>
    </submittedName>
</protein>
<accession>A0A9J5WXX3</accession>
<organism evidence="1 2">
    <name type="scientific">Solanum commersonii</name>
    <name type="common">Commerson's wild potato</name>
    <name type="synonym">Commerson's nightshade</name>
    <dbReference type="NCBI Taxonomy" id="4109"/>
    <lineage>
        <taxon>Eukaryota</taxon>
        <taxon>Viridiplantae</taxon>
        <taxon>Streptophyta</taxon>
        <taxon>Embryophyta</taxon>
        <taxon>Tracheophyta</taxon>
        <taxon>Spermatophyta</taxon>
        <taxon>Magnoliopsida</taxon>
        <taxon>eudicotyledons</taxon>
        <taxon>Gunneridae</taxon>
        <taxon>Pentapetalae</taxon>
        <taxon>asterids</taxon>
        <taxon>lamiids</taxon>
        <taxon>Solanales</taxon>
        <taxon>Solanaceae</taxon>
        <taxon>Solanoideae</taxon>
        <taxon>Solaneae</taxon>
        <taxon>Solanum</taxon>
    </lineage>
</organism>
<dbReference type="Proteomes" id="UP000824120">
    <property type="component" value="Chromosome 10"/>
</dbReference>
<evidence type="ECO:0000313" key="2">
    <source>
        <dbReference type="Proteomes" id="UP000824120"/>
    </source>
</evidence>
<sequence>MPFGLVHRLSALAFNKFRFCNVGRWNTTSRNHLATRRLLFYLADSIFSFRAWHTGTLGETIAIRKTQVQQFKKDVSTSATQDSIMNTHEKTQLIRARINCALKDSSCDSPLPKNLKLTILASNASSSSTKVFKYPYTKNDSIFTQWFNNLKFRNQDQYSHSQR</sequence>
<name>A0A9J5WXX3_SOLCO</name>
<reference evidence="1 2" key="1">
    <citation type="submission" date="2020-09" db="EMBL/GenBank/DDBJ databases">
        <title>De no assembly of potato wild relative species, Solanum commersonii.</title>
        <authorList>
            <person name="Cho K."/>
        </authorList>
    </citation>
    <scope>NUCLEOTIDE SEQUENCE [LARGE SCALE GENOMIC DNA]</scope>
    <source>
        <strain evidence="1">LZ3.2</strain>
        <tissue evidence="1">Leaf</tissue>
    </source>
</reference>
<comment type="caution">
    <text evidence="1">The sequence shown here is derived from an EMBL/GenBank/DDBJ whole genome shotgun (WGS) entry which is preliminary data.</text>
</comment>
<dbReference type="AlphaFoldDB" id="A0A9J5WXX3"/>
<evidence type="ECO:0000313" key="1">
    <source>
        <dbReference type="EMBL" id="KAG5580643.1"/>
    </source>
</evidence>
<dbReference type="EMBL" id="JACXVP010000010">
    <property type="protein sequence ID" value="KAG5580643.1"/>
    <property type="molecule type" value="Genomic_DNA"/>
</dbReference>